<reference evidence="7" key="1">
    <citation type="submission" date="2019-03" db="EMBL/GenBank/DDBJ databases">
        <title>Aquabacterium pictum sp.nov., the first bacteriochlorophyll a-containing freshwater bacterium in the genus Aquabacterium of the class Betaproteobacteria.</title>
        <authorList>
            <person name="Hirose S."/>
            <person name="Tank M."/>
            <person name="Hara E."/>
            <person name="Tamaki H."/>
            <person name="Takaichi S."/>
            <person name="Haruta S."/>
            <person name="Hanada S."/>
        </authorList>
    </citation>
    <scope>NUCLEOTIDE SEQUENCE [LARGE SCALE GENOMIC DNA]</scope>
    <source>
        <strain evidence="7">W35</strain>
    </source>
</reference>
<protein>
    <submittedName>
        <fullName evidence="6">TetR family transcriptional regulator</fullName>
    </submittedName>
</protein>
<keyword evidence="2 4" id="KW-0238">DNA-binding</keyword>
<name>A0A480AYA1_9BURK</name>
<dbReference type="PANTHER" id="PTHR30055:SF234">
    <property type="entry name" value="HTH-TYPE TRANSCRIPTIONAL REGULATOR BETI"/>
    <property type="match status" value="1"/>
</dbReference>
<organism evidence="6 7">
    <name type="scientific">Pseudaquabacterium pictum</name>
    <dbReference type="NCBI Taxonomy" id="2315236"/>
    <lineage>
        <taxon>Bacteria</taxon>
        <taxon>Pseudomonadati</taxon>
        <taxon>Pseudomonadota</taxon>
        <taxon>Betaproteobacteria</taxon>
        <taxon>Burkholderiales</taxon>
        <taxon>Sphaerotilaceae</taxon>
        <taxon>Pseudaquabacterium</taxon>
    </lineage>
</organism>
<dbReference type="PANTHER" id="PTHR30055">
    <property type="entry name" value="HTH-TYPE TRANSCRIPTIONAL REGULATOR RUTR"/>
    <property type="match status" value="1"/>
</dbReference>
<dbReference type="EMBL" id="BJCL01000007">
    <property type="protein sequence ID" value="GCL63768.1"/>
    <property type="molecule type" value="Genomic_DNA"/>
</dbReference>
<evidence type="ECO:0000256" key="1">
    <source>
        <dbReference type="ARBA" id="ARBA00023015"/>
    </source>
</evidence>
<proteinExistence type="predicted"/>
<dbReference type="Pfam" id="PF00440">
    <property type="entry name" value="TetR_N"/>
    <property type="match status" value="1"/>
</dbReference>
<dbReference type="GO" id="GO:0000976">
    <property type="term" value="F:transcription cis-regulatory region binding"/>
    <property type="evidence" value="ECO:0007669"/>
    <property type="project" value="TreeGrafter"/>
</dbReference>
<dbReference type="InterPro" id="IPR050109">
    <property type="entry name" value="HTH-type_TetR-like_transc_reg"/>
</dbReference>
<accession>A0A480AYA1</accession>
<keyword evidence="1" id="KW-0805">Transcription regulation</keyword>
<keyword evidence="7" id="KW-1185">Reference proteome</keyword>
<gene>
    <name evidence="6" type="primary">acrR</name>
    <name evidence="6" type="ORF">AQPW35_28490</name>
</gene>
<dbReference type="PROSITE" id="PS50977">
    <property type="entry name" value="HTH_TETR_2"/>
    <property type="match status" value="1"/>
</dbReference>
<dbReference type="InterPro" id="IPR009057">
    <property type="entry name" value="Homeodomain-like_sf"/>
</dbReference>
<comment type="caution">
    <text evidence="6">The sequence shown here is derived from an EMBL/GenBank/DDBJ whole genome shotgun (WGS) entry which is preliminary data.</text>
</comment>
<dbReference type="Gene3D" id="1.10.357.10">
    <property type="entry name" value="Tetracycline Repressor, domain 2"/>
    <property type="match status" value="1"/>
</dbReference>
<dbReference type="SUPFAM" id="SSF48498">
    <property type="entry name" value="Tetracyclin repressor-like, C-terminal domain"/>
    <property type="match status" value="1"/>
</dbReference>
<evidence type="ECO:0000256" key="2">
    <source>
        <dbReference type="ARBA" id="ARBA00023125"/>
    </source>
</evidence>
<evidence type="ECO:0000313" key="7">
    <source>
        <dbReference type="Proteomes" id="UP000301751"/>
    </source>
</evidence>
<dbReference type="GO" id="GO:0003700">
    <property type="term" value="F:DNA-binding transcription factor activity"/>
    <property type="evidence" value="ECO:0007669"/>
    <property type="project" value="TreeGrafter"/>
</dbReference>
<evidence type="ECO:0000256" key="4">
    <source>
        <dbReference type="PROSITE-ProRule" id="PRU00335"/>
    </source>
</evidence>
<dbReference type="Proteomes" id="UP000301751">
    <property type="component" value="Unassembled WGS sequence"/>
</dbReference>
<evidence type="ECO:0000313" key="6">
    <source>
        <dbReference type="EMBL" id="GCL63768.1"/>
    </source>
</evidence>
<dbReference type="InterPro" id="IPR036271">
    <property type="entry name" value="Tet_transcr_reg_TetR-rel_C_sf"/>
</dbReference>
<dbReference type="InterPro" id="IPR001647">
    <property type="entry name" value="HTH_TetR"/>
</dbReference>
<feature type="domain" description="HTH tetR-type" evidence="5">
    <location>
        <begin position="1"/>
        <end position="55"/>
    </location>
</feature>
<evidence type="ECO:0000256" key="3">
    <source>
        <dbReference type="ARBA" id="ARBA00023163"/>
    </source>
</evidence>
<dbReference type="SUPFAM" id="SSF46689">
    <property type="entry name" value="Homeodomain-like"/>
    <property type="match status" value="1"/>
</dbReference>
<sequence length="192" mass="20559">MLDAALTIVAQRGSVRMTLAEVGEAAGYSRGLAAHRFGSKAGLVQALAGYIGEQFGQQRARGPALQPGLDAILGNIRFYFGRRGGAWLSSRALLVMMNEACLEAQPELRPVVAAYNRSALAWFEQHIATGIARGEIAPHNDPGITAVILLGAMRGVMQQWLVDPKLPLVAVRDRLLQVAGQLLRAEPGHRGS</sequence>
<dbReference type="AlphaFoldDB" id="A0A480AYA1"/>
<evidence type="ECO:0000259" key="5">
    <source>
        <dbReference type="PROSITE" id="PS50977"/>
    </source>
</evidence>
<keyword evidence="3" id="KW-0804">Transcription</keyword>
<feature type="DNA-binding region" description="H-T-H motif" evidence="4">
    <location>
        <begin position="18"/>
        <end position="37"/>
    </location>
</feature>